<evidence type="ECO:0000256" key="1">
    <source>
        <dbReference type="SAM" id="MobiDB-lite"/>
    </source>
</evidence>
<evidence type="ECO:0000313" key="3">
    <source>
        <dbReference type="EMBL" id="WFD44663.1"/>
    </source>
</evidence>
<reference evidence="3" key="1">
    <citation type="submission" date="2023-02" db="EMBL/GenBank/DDBJ databases">
        <title>Mating type loci evolution in Malassezia.</title>
        <authorList>
            <person name="Coelho M.A."/>
        </authorList>
    </citation>
    <scope>NUCLEOTIDE SEQUENCE</scope>
    <source>
        <strain evidence="3">CBS 14136</strain>
    </source>
</reference>
<dbReference type="AlphaFoldDB" id="A0AAF0FHJ4"/>
<feature type="region of interest" description="Disordered" evidence="1">
    <location>
        <begin position="98"/>
        <end position="137"/>
    </location>
</feature>
<keyword evidence="4" id="KW-1185">Reference proteome</keyword>
<sequence>MPSDEVPWGSDWEYVDQFKEPNEPGWGLVEHSEELIVLDFADAAQSAKLDENLEPGTEVVITGLETDSPMMRIDNTVMMGTWDQLFGSEIILKDTEGQEDDVSLMNPSRTPTKPLQPLQGHVSSASESLNQSTTSKRITFQAVTEMDNIPTTDSS</sequence>
<name>A0AAF0FHJ4_9BASI</name>
<dbReference type="InterPro" id="IPR019481">
    <property type="entry name" value="TFIIIC_triple_barrel"/>
</dbReference>
<dbReference type="Gene3D" id="2.60.40.4370">
    <property type="match status" value="1"/>
</dbReference>
<organism evidence="3 4">
    <name type="scientific">Malassezia psittaci</name>
    <dbReference type="NCBI Taxonomy" id="1821823"/>
    <lineage>
        <taxon>Eukaryota</taxon>
        <taxon>Fungi</taxon>
        <taxon>Dikarya</taxon>
        <taxon>Basidiomycota</taxon>
        <taxon>Ustilaginomycotina</taxon>
        <taxon>Malasseziomycetes</taxon>
        <taxon>Malasseziales</taxon>
        <taxon>Malasseziaceae</taxon>
        <taxon>Malassezia</taxon>
    </lineage>
</organism>
<proteinExistence type="predicted"/>
<gene>
    <name evidence="3" type="ORF">MPSI1_003333</name>
</gene>
<dbReference type="Pfam" id="PF10419">
    <property type="entry name" value="TFIIIC_sub6"/>
    <property type="match status" value="1"/>
</dbReference>
<evidence type="ECO:0000313" key="4">
    <source>
        <dbReference type="Proteomes" id="UP001214628"/>
    </source>
</evidence>
<feature type="domain" description="Transcription factor TFIIIC triple barrel" evidence="2">
    <location>
        <begin position="33"/>
        <end position="144"/>
    </location>
</feature>
<protein>
    <recommendedName>
        <fullName evidence="2">Transcription factor TFIIIC triple barrel domain-containing protein</fullName>
    </recommendedName>
</protein>
<dbReference type="EMBL" id="CP118379">
    <property type="protein sequence ID" value="WFD44663.1"/>
    <property type="molecule type" value="Genomic_DNA"/>
</dbReference>
<accession>A0AAF0FHJ4</accession>
<dbReference type="Proteomes" id="UP001214628">
    <property type="component" value="Chromosome 5"/>
</dbReference>
<evidence type="ECO:0000259" key="2">
    <source>
        <dbReference type="Pfam" id="PF10419"/>
    </source>
</evidence>
<feature type="compositionally biased region" description="Polar residues" evidence="1">
    <location>
        <begin position="121"/>
        <end position="137"/>
    </location>
</feature>